<sequence length="219" mass="25275">MKSHIERRKSTTRSGSLSSRREVVSCSGAAISHSGSQTVIQLPDDRLEIPDDPRRIFKKVIAENDHVCQECYQRLRRYQEFPWRVGVERHNVLAFVEEDLPDGSEWNYLDREYFESIKLEERLGRTYTDAGKGTYCTGCGTMDPHRSPSTRSAERARDDAVQLTVTLHEYGVDHDWVHLVERVQELKRQPETAGNDFECFKRATAEAVVRAQHQTDPRP</sequence>
<feature type="compositionally biased region" description="Basic residues" evidence="1">
    <location>
        <begin position="1"/>
        <end position="11"/>
    </location>
</feature>
<protein>
    <submittedName>
        <fullName evidence="2">CxxC motif protein</fullName>
    </submittedName>
</protein>
<evidence type="ECO:0000313" key="2">
    <source>
        <dbReference type="EMBL" id="QBI90084.1"/>
    </source>
</evidence>
<evidence type="ECO:0000256" key="1">
    <source>
        <dbReference type="SAM" id="MobiDB-lite"/>
    </source>
</evidence>
<organism evidence="2 3">
    <name type="scientific">Halobacterium phage ChaoS9</name>
    <dbReference type="NCBI Taxonomy" id="2847105"/>
    <lineage>
        <taxon>Viruses</taxon>
        <taxon>Duplodnaviria</taxon>
        <taxon>Heunggongvirae</taxon>
        <taxon>Uroviricota</taxon>
        <taxon>Caudoviricetes</taxon>
        <taxon>Vertoviridae</taxon>
        <taxon>Chaovirus</taxon>
        <taxon>Chaovirus bigenum</taxon>
        <taxon>Chaovirus ChaoS9</taxon>
    </lineage>
</organism>
<feature type="region of interest" description="Disordered" evidence="1">
    <location>
        <begin position="1"/>
        <end position="20"/>
    </location>
</feature>
<evidence type="ECO:0000313" key="3">
    <source>
        <dbReference type="Proteomes" id="UP000294095"/>
    </source>
</evidence>
<keyword evidence="3" id="KW-1185">Reference proteome</keyword>
<reference evidence="3" key="1">
    <citation type="journal article" date="2019" name="Genes (Basel)">
        <title>Halobacterium salinarum virus ChaoS9, a Novel Halovirus Related to PhiH1 and PhiCh1.</title>
        <authorList>
            <person name="Dyall-Smith M."/>
            <person name="Palm P."/>
            <person name="Wanner G."/>
            <person name="Witte A."/>
            <person name="Oesterhelt D."/>
            <person name="Pfeiffer F."/>
        </authorList>
    </citation>
    <scope>NUCLEOTIDE SEQUENCE [LARGE SCALE GENOMIC DNA]</scope>
</reference>
<dbReference type="EMBL" id="MK310226">
    <property type="protein sequence ID" value="QBI90084.1"/>
    <property type="molecule type" value="Genomic_DNA"/>
</dbReference>
<accession>A0A481V8E9</accession>
<dbReference type="Proteomes" id="UP000294095">
    <property type="component" value="Segment"/>
</dbReference>
<name>A0A481V8E9_9CAUD</name>
<proteinExistence type="predicted"/>
<gene>
    <name evidence="2" type="ORF">ChaoS9_395</name>
</gene>